<accession>A0A5K1I4S8</accession>
<evidence type="ECO:0000313" key="2">
    <source>
        <dbReference type="EMBL" id="VVZ95003.1"/>
    </source>
</evidence>
<dbReference type="Proteomes" id="UP000326725">
    <property type="component" value="Unassembled WGS sequence"/>
</dbReference>
<evidence type="ECO:0000256" key="1">
    <source>
        <dbReference type="SAM" id="Coils"/>
    </source>
</evidence>
<evidence type="ECO:0008006" key="4">
    <source>
        <dbReference type="Google" id="ProtNLM"/>
    </source>
</evidence>
<dbReference type="Pfam" id="PF04325">
    <property type="entry name" value="DUF465"/>
    <property type="match status" value="1"/>
</dbReference>
<organism evidence="2 3">
    <name type="scientific">Halomonas lysinitropha</name>
    <dbReference type="NCBI Taxonomy" id="2607506"/>
    <lineage>
        <taxon>Bacteria</taxon>
        <taxon>Pseudomonadati</taxon>
        <taxon>Pseudomonadota</taxon>
        <taxon>Gammaproteobacteria</taxon>
        <taxon>Oceanospirillales</taxon>
        <taxon>Halomonadaceae</taxon>
        <taxon>Halomonas</taxon>
    </lineage>
</organism>
<dbReference type="AlphaFoldDB" id="A0A5K1I4S8"/>
<dbReference type="InterPro" id="IPR038444">
    <property type="entry name" value="DUF465_sf"/>
</dbReference>
<sequence length="166" mass="19054">MIFLYRPIYLKMAHLNVQCRVVSSEKSERKGTILPLSRYLPATARQPARLDEVMRITYRLADRSGLLIGSVLICTLTIINSGVTMSHTPHELAEEFPAHAERIHDLKQSDAHFANLAEEYHELNRQVHRMETEIEPVATHIEEDVRKKRLALKDTIAAYLERPESA</sequence>
<keyword evidence="1" id="KW-0175">Coiled coil</keyword>
<evidence type="ECO:0000313" key="3">
    <source>
        <dbReference type="Proteomes" id="UP000326725"/>
    </source>
</evidence>
<dbReference type="Gene3D" id="6.10.280.50">
    <property type="match status" value="1"/>
</dbReference>
<keyword evidence="3" id="KW-1185">Reference proteome</keyword>
<dbReference type="InterPro" id="IPR007420">
    <property type="entry name" value="DUF465"/>
</dbReference>
<proteinExistence type="predicted"/>
<reference evidence="2 3" key="1">
    <citation type="submission" date="2019-09" db="EMBL/GenBank/DDBJ databases">
        <authorList>
            <person name="Criscuolo A."/>
        </authorList>
    </citation>
    <scope>NUCLEOTIDE SEQUENCE [LARGE SCALE GENOMIC DNA]</scope>
    <source>
        <strain evidence="3">3(2)</strain>
    </source>
</reference>
<gene>
    <name evidence="2" type="ORF">HALO32_01067</name>
</gene>
<feature type="coiled-coil region" evidence="1">
    <location>
        <begin position="106"/>
        <end position="133"/>
    </location>
</feature>
<dbReference type="RefSeq" id="WP_225809766.1">
    <property type="nucleotide sequence ID" value="NZ_CABVOU010000027.1"/>
</dbReference>
<protein>
    <recommendedName>
        <fullName evidence="4">DUF465 domain-containing protein</fullName>
    </recommendedName>
</protein>
<dbReference type="EMBL" id="CABVOU010000027">
    <property type="protein sequence ID" value="VVZ95003.1"/>
    <property type="molecule type" value="Genomic_DNA"/>
</dbReference>
<name>A0A5K1I4S8_9GAMM</name>